<evidence type="ECO:0000313" key="2">
    <source>
        <dbReference type="Proteomes" id="UP000887013"/>
    </source>
</evidence>
<name>A0A8X6QPP0_NEPPI</name>
<protein>
    <submittedName>
        <fullName evidence="1">Uncharacterized protein</fullName>
    </submittedName>
</protein>
<proteinExistence type="predicted"/>
<accession>A0A8X6QPP0</accession>
<dbReference type="AlphaFoldDB" id="A0A8X6QPP0"/>
<evidence type="ECO:0000313" key="1">
    <source>
        <dbReference type="EMBL" id="GFU36384.1"/>
    </source>
</evidence>
<dbReference type="OrthoDB" id="10069189at2759"/>
<gene>
    <name evidence="1" type="ORF">NPIL_243581</name>
</gene>
<dbReference type="EMBL" id="BMAW01130750">
    <property type="protein sequence ID" value="GFU36384.1"/>
    <property type="molecule type" value="Genomic_DNA"/>
</dbReference>
<comment type="caution">
    <text evidence="1">The sequence shown here is derived from an EMBL/GenBank/DDBJ whole genome shotgun (WGS) entry which is preliminary data.</text>
</comment>
<reference evidence="1" key="1">
    <citation type="submission" date="2020-08" db="EMBL/GenBank/DDBJ databases">
        <title>Multicomponent nature underlies the extraordinary mechanical properties of spider dragline silk.</title>
        <authorList>
            <person name="Kono N."/>
            <person name="Nakamura H."/>
            <person name="Mori M."/>
            <person name="Yoshida Y."/>
            <person name="Ohtoshi R."/>
            <person name="Malay A.D."/>
            <person name="Moran D.A.P."/>
            <person name="Tomita M."/>
            <person name="Numata K."/>
            <person name="Arakawa K."/>
        </authorList>
    </citation>
    <scope>NUCLEOTIDE SEQUENCE</scope>
</reference>
<keyword evidence="2" id="KW-1185">Reference proteome</keyword>
<sequence length="84" mass="9328">MTCSSFHSRIRVPGGLLLPGEQKESVSLIADLTTPTRMGFEPTRAEPNGLAVHRLNHSATSSSSEAEFYFRRTKRTLFNAVTFN</sequence>
<organism evidence="1 2">
    <name type="scientific">Nephila pilipes</name>
    <name type="common">Giant wood spider</name>
    <name type="synonym">Nephila maculata</name>
    <dbReference type="NCBI Taxonomy" id="299642"/>
    <lineage>
        <taxon>Eukaryota</taxon>
        <taxon>Metazoa</taxon>
        <taxon>Ecdysozoa</taxon>
        <taxon>Arthropoda</taxon>
        <taxon>Chelicerata</taxon>
        <taxon>Arachnida</taxon>
        <taxon>Araneae</taxon>
        <taxon>Araneomorphae</taxon>
        <taxon>Entelegynae</taxon>
        <taxon>Araneoidea</taxon>
        <taxon>Nephilidae</taxon>
        <taxon>Nephila</taxon>
    </lineage>
</organism>
<dbReference type="Proteomes" id="UP000887013">
    <property type="component" value="Unassembled WGS sequence"/>
</dbReference>